<comment type="caution">
    <text evidence="2">The sequence shown here is derived from an EMBL/GenBank/DDBJ whole genome shotgun (WGS) entry which is preliminary data.</text>
</comment>
<dbReference type="RefSeq" id="WP_208847040.1">
    <property type="nucleotide sequence ID" value="NZ_JAGGDJ010000003.1"/>
</dbReference>
<feature type="transmembrane region" description="Helical" evidence="1">
    <location>
        <begin position="82"/>
        <end position="103"/>
    </location>
</feature>
<feature type="transmembrane region" description="Helical" evidence="1">
    <location>
        <begin position="58"/>
        <end position="75"/>
    </location>
</feature>
<dbReference type="InterPro" id="IPR014617">
    <property type="entry name" value="YphA_Bacsu"/>
</dbReference>
<evidence type="ECO:0008006" key="4">
    <source>
        <dbReference type="Google" id="ProtNLM"/>
    </source>
</evidence>
<keyword evidence="1" id="KW-0812">Transmembrane</keyword>
<keyword evidence="1" id="KW-0472">Membrane</keyword>
<dbReference type="Pfam" id="PF24124">
    <property type="entry name" value="YphA"/>
    <property type="match status" value="1"/>
</dbReference>
<feature type="transmembrane region" description="Helical" evidence="1">
    <location>
        <begin position="109"/>
        <end position="130"/>
    </location>
</feature>
<feature type="transmembrane region" description="Helical" evidence="1">
    <location>
        <begin position="6"/>
        <end position="22"/>
    </location>
</feature>
<accession>A0ABS3W717</accession>
<gene>
    <name evidence="2" type="ORF">I8J29_07705</name>
</gene>
<reference evidence="2 3" key="1">
    <citation type="submission" date="2021-03" db="EMBL/GenBank/DDBJ databases">
        <title>Paenibacillus artemisicola MWE-103 whole genome sequence.</title>
        <authorList>
            <person name="Ham Y.J."/>
        </authorList>
    </citation>
    <scope>NUCLEOTIDE SEQUENCE [LARGE SCALE GENOMIC DNA]</scope>
    <source>
        <strain evidence="2 3">MWE-103</strain>
    </source>
</reference>
<name>A0ABS3W717_9BACL</name>
<dbReference type="EMBL" id="JAGGDJ010000003">
    <property type="protein sequence ID" value="MBO7744073.1"/>
    <property type="molecule type" value="Genomic_DNA"/>
</dbReference>
<keyword evidence="3" id="KW-1185">Reference proteome</keyword>
<evidence type="ECO:0000256" key="1">
    <source>
        <dbReference type="SAM" id="Phobius"/>
    </source>
</evidence>
<keyword evidence="1" id="KW-1133">Transmembrane helix</keyword>
<evidence type="ECO:0000313" key="2">
    <source>
        <dbReference type="EMBL" id="MBO7744073.1"/>
    </source>
</evidence>
<protein>
    <recommendedName>
        <fullName evidence="4">Energy-coupling factor transport system substrate-specific component</fullName>
    </recommendedName>
</protein>
<dbReference type="Proteomes" id="UP000670947">
    <property type="component" value="Unassembled WGS sequence"/>
</dbReference>
<feature type="transmembrane region" description="Helical" evidence="1">
    <location>
        <begin position="160"/>
        <end position="183"/>
    </location>
</feature>
<proteinExistence type="predicted"/>
<organism evidence="2 3">
    <name type="scientific">Paenibacillus artemisiicola</name>
    <dbReference type="NCBI Taxonomy" id="1172618"/>
    <lineage>
        <taxon>Bacteria</taxon>
        <taxon>Bacillati</taxon>
        <taxon>Bacillota</taxon>
        <taxon>Bacilli</taxon>
        <taxon>Bacillales</taxon>
        <taxon>Paenibacillaceae</taxon>
        <taxon>Paenibacillus</taxon>
    </lineage>
</organism>
<feature type="transmembrane region" description="Helical" evidence="1">
    <location>
        <begin position="137"/>
        <end position="154"/>
    </location>
</feature>
<feature type="transmembrane region" description="Helical" evidence="1">
    <location>
        <begin position="34"/>
        <end position="52"/>
    </location>
</feature>
<sequence length="209" mass="22181">MNDGFIAIWLLSMAAILYFTGWERQVADGLPLRTLGAFIGATCVLHAMSVTVRGQAEITGSAALAIGSALVLLVIMRKPGAIFFTLFSALLTGFMWMWMGYIYSMDPVFVVVHPAWDGPLLAGLFAGLLADRFRTHFVIAALSAVVALGQAYLGPAAHDGVLFIGSLSWWDGLIIALTAARLTSAVKAFVKEKALGVLDSRSGEQGGSS</sequence>
<evidence type="ECO:0000313" key="3">
    <source>
        <dbReference type="Proteomes" id="UP000670947"/>
    </source>
</evidence>